<dbReference type="SUPFAM" id="SSF50118">
    <property type="entry name" value="Cell growth inhibitor/plasmid maintenance toxic component"/>
    <property type="match status" value="1"/>
</dbReference>
<name>E6Q1S5_9ZZZZ</name>
<dbReference type="Pfam" id="PF02452">
    <property type="entry name" value="PemK_toxin"/>
    <property type="match status" value="1"/>
</dbReference>
<dbReference type="EMBL" id="CABO01000014">
    <property type="protein sequence ID" value="CBI01135.1"/>
    <property type="molecule type" value="Genomic_DNA"/>
</dbReference>
<dbReference type="InterPro" id="IPR011067">
    <property type="entry name" value="Plasmid_toxin/cell-grow_inhib"/>
</dbReference>
<organism evidence="1">
    <name type="scientific">mine drainage metagenome</name>
    <dbReference type="NCBI Taxonomy" id="410659"/>
    <lineage>
        <taxon>unclassified sequences</taxon>
        <taxon>metagenomes</taxon>
        <taxon>ecological metagenomes</taxon>
    </lineage>
</organism>
<proteinExistence type="predicted"/>
<evidence type="ECO:0008006" key="2">
    <source>
        <dbReference type="Google" id="ProtNLM"/>
    </source>
</evidence>
<accession>E6Q1S5</accession>
<sequence length="115" mass="12667">MTPGSIVVVDWRDALPESGEPSKQRPAVVVGRGDLFHGDFGYLLVVPLTGDAAMCIAEASVEVPPTRENYCSKRCYALSWNVQSVPKRRVRATEARVTAAELKAIRDQIARLVER</sequence>
<gene>
    <name evidence="1" type="ORF">CARN4_0488</name>
</gene>
<dbReference type="InterPro" id="IPR003477">
    <property type="entry name" value="PemK-like"/>
</dbReference>
<dbReference type="AlphaFoldDB" id="E6Q1S5"/>
<evidence type="ECO:0000313" key="1">
    <source>
        <dbReference type="EMBL" id="CBI01135.1"/>
    </source>
</evidence>
<protein>
    <recommendedName>
        <fullName evidence="2">PemK-like protein</fullName>
    </recommendedName>
</protein>
<comment type="caution">
    <text evidence="1">The sequence shown here is derived from an EMBL/GenBank/DDBJ whole genome shotgun (WGS) entry which is preliminary data.</text>
</comment>
<dbReference type="Gene3D" id="2.30.30.110">
    <property type="match status" value="1"/>
</dbReference>
<dbReference type="GO" id="GO:0003677">
    <property type="term" value="F:DNA binding"/>
    <property type="evidence" value="ECO:0007669"/>
    <property type="project" value="InterPro"/>
</dbReference>
<reference evidence="1" key="1">
    <citation type="submission" date="2009-10" db="EMBL/GenBank/DDBJ databases">
        <title>Diversity of trophic interactions inside an arsenic-rich microbial ecosystem.</title>
        <authorList>
            <person name="Bertin P.N."/>
            <person name="Heinrich-Salmeron A."/>
            <person name="Pelletier E."/>
            <person name="Goulhen-Chollet F."/>
            <person name="Arsene-Ploetze F."/>
            <person name="Gallien S."/>
            <person name="Calteau A."/>
            <person name="Vallenet D."/>
            <person name="Casiot C."/>
            <person name="Chane-Woon-Ming B."/>
            <person name="Giloteaux L."/>
            <person name="Barakat M."/>
            <person name="Bonnefoy V."/>
            <person name="Bruneel O."/>
            <person name="Chandler M."/>
            <person name="Cleiss J."/>
            <person name="Duran R."/>
            <person name="Elbaz-Poulichet F."/>
            <person name="Fonknechten N."/>
            <person name="Lauga B."/>
            <person name="Mornico D."/>
            <person name="Ortet P."/>
            <person name="Schaeffer C."/>
            <person name="Siguier P."/>
            <person name="Alexander Thil Smith A."/>
            <person name="Van Dorsselaer A."/>
            <person name="Weissenbach J."/>
            <person name="Medigue C."/>
            <person name="Le Paslier D."/>
        </authorList>
    </citation>
    <scope>NUCLEOTIDE SEQUENCE</scope>
</reference>